<accession>A0A839HAQ4</accession>
<dbReference type="Gene3D" id="1.10.8.10">
    <property type="entry name" value="DNA helicase RuvA subunit, C-terminal domain"/>
    <property type="match status" value="1"/>
</dbReference>
<dbReference type="PROSITE" id="PS00092">
    <property type="entry name" value="N6_MTASE"/>
    <property type="match status" value="1"/>
</dbReference>
<dbReference type="InterPro" id="IPR019874">
    <property type="entry name" value="RF_methyltr_PrmC"/>
</dbReference>
<comment type="similarity">
    <text evidence="5">Belongs to the protein N5-glutamine methyltransferase family. PrmC subfamily.</text>
</comment>
<evidence type="ECO:0000256" key="4">
    <source>
        <dbReference type="ARBA" id="ARBA00048391"/>
    </source>
</evidence>
<dbReference type="GO" id="GO:0003676">
    <property type="term" value="F:nucleic acid binding"/>
    <property type="evidence" value="ECO:0007669"/>
    <property type="project" value="InterPro"/>
</dbReference>
<feature type="binding site" evidence="5">
    <location>
        <position position="212"/>
    </location>
    <ligand>
        <name>S-adenosyl-L-methionine</name>
        <dbReference type="ChEBI" id="CHEBI:59789"/>
    </ligand>
</feature>
<dbReference type="Proteomes" id="UP000548632">
    <property type="component" value="Unassembled WGS sequence"/>
</dbReference>
<evidence type="ECO:0000259" key="6">
    <source>
        <dbReference type="Pfam" id="PF13847"/>
    </source>
</evidence>
<dbReference type="Gene3D" id="3.40.50.150">
    <property type="entry name" value="Vaccinia Virus protein VP39"/>
    <property type="match status" value="1"/>
</dbReference>
<proteinExistence type="inferred from homology"/>
<dbReference type="PANTHER" id="PTHR18895">
    <property type="entry name" value="HEMK METHYLTRANSFERASE"/>
    <property type="match status" value="1"/>
</dbReference>
<dbReference type="InterPro" id="IPR040758">
    <property type="entry name" value="PrmC_N"/>
</dbReference>
<dbReference type="InterPro" id="IPR025714">
    <property type="entry name" value="Methyltranfer_dom"/>
</dbReference>
<dbReference type="FunFam" id="3.40.50.150:FF:000053">
    <property type="entry name" value="Release factor glutamine methyltransferase"/>
    <property type="match status" value="1"/>
</dbReference>
<dbReference type="NCBIfam" id="TIGR03534">
    <property type="entry name" value="RF_mod_PrmC"/>
    <property type="match status" value="1"/>
</dbReference>
<keyword evidence="3 5" id="KW-0949">S-adenosyl-L-methionine</keyword>
<gene>
    <name evidence="5 8" type="primary">prmC</name>
    <name evidence="8" type="ORF">HUK38_05680</name>
</gene>
<dbReference type="InterPro" id="IPR050320">
    <property type="entry name" value="N5-glutamine_MTase"/>
</dbReference>
<dbReference type="CDD" id="cd02440">
    <property type="entry name" value="AdoMet_MTases"/>
    <property type="match status" value="1"/>
</dbReference>
<dbReference type="AlphaFoldDB" id="A0A839HAQ4"/>
<keyword evidence="2 5" id="KW-0808">Transferase</keyword>
<dbReference type="Pfam" id="PF13847">
    <property type="entry name" value="Methyltransf_31"/>
    <property type="match status" value="1"/>
</dbReference>
<evidence type="ECO:0000256" key="2">
    <source>
        <dbReference type="ARBA" id="ARBA00022679"/>
    </source>
</evidence>
<evidence type="ECO:0000256" key="1">
    <source>
        <dbReference type="ARBA" id="ARBA00022603"/>
    </source>
</evidence>
<feature type="domain" description="Methyltransferase" evidence="6">
    <location>
        <begin position="142"/>
        <end position="272"/>
    </location>
</feature>
<evidence type="ECO:0000259" key="7">
    <source>
        <dbReference type="Pfam" id="PF17827"/>
    </source>
</evidence>
<dbReference type="InterPro" id="IPR029063">
    <property type="entry name" value="SAM-dependent_MTases_sf"/>
</dbReference>
<protein>
    <recommendedName>
        <fullName evidence="5">Release factor glutamine methyltransferase</fullName>
        <shortName evidence="5">RF MTase</shortName>
        <ecNumber evidence="5">2.1.1.297</ecNumber>
    </recommendedName>
    <alternativeName>
        <fullName evidence="5">N5-glutamine methyltransferase PrmC</fullName>
    </alternativeName>
    <alternativeName>
        <fullName evidence="5">Protein-(glutamine-N5) MTase PrmC</fullName>
    </alternativeName>
    <alternativeName>
        <fullName evidence="5">Protein-glutamine N-methyltransferase PrmC</fullName>
    </alternativeName>
</protein>
<feature type="binding site" evidence="5">
    <location>
        <position position="197"/>
    </location>
    <ligand>
        <name>S-adenosyl-L-methionine</name>
        <dbReference type="ChEBI" id="CHEBI:59789"/>
    </ligand>
</feature>
<comment type="function">
    <text evidence="5">Methylates the class 1 translation termination release factors RF1/PrfA and RF2/PrfB on the glutamine residue of the universally conserved GGQ motif.</text>
</comment>
<comment type="caution">
    <text evidence="8">The sequence shown here is derived from an EMBL/GenBank/DDBJ whole genome shotgun (WGS) entry which is preliminary data.</text>
</comment>
<feature type="domain" description="Release factor glutamine methyltransferase N-terminal" evidence="7">
    <location>
        <begin position="46"/>
        <end position="101"/>
    </location>
</feature>
<evidence type="ECO:0000313" key="9">
    <source>
        <dbReference type="Proteomes" id="UP000548632"/>
    </source>
</evidence>
<name>A0A839HAQ4_9GAMM</name>
<dbReference type="PANTHER" id="PTHR18895:SF74">
    <property type="entry name" value="MTRF1L RELEASE FACTOR GLUTAMINE METHYLTRANSFERASE"/>
    <property type="match status" value="1"/>
</dbReference>
<keyword evidence="1 5" id="KW-0489">Methyltransferase</keyword>
<dbReference type="EC" id="2.1.1.297" evidence="5"/>
<feature type="binding site" evidence="5">
    <location>
        <position position="169"/>
    </location>
    <ligand>
        <name>S-adenosyl-L-methionine</name>
        <dbReference type="ChEBI" id="CHEBI:59789"/>
    </ligand>
</feature>
<evidence type="ECO:0000256" key="3">
    <source>
        <dbReference type="ARBA" id="ARBA00022691"/>
    </source>
</evidence>
<dbReference type="NCBIfam" id="TIGR00536">
    <property type="entry name" value="hemK_fam"/>
    <property type="match status" value="1"/>
</dbReference>
<comment type="catalytic activity">
    <reaction evidence="4 5">
        <text>L-glutaminyl-[peptide chain release factor] + S-adenosyl-L-methionine = N(5)-methyl-L-glutaminyl-[peptide chain release factor] + S-adenosyl-L-homocysteine + H(+)</text>
        <dbReference type="Rhea" id="RHEA:42896"/>
        <dbReference type="Rhea" id="RHEA-COMP:10271"/>
        <dbReference type="Rhea" id="RHEA-COMP:10272"/>
        <dbReference type="ChEBI" id="CHEBI:15378"/>
        <dbReference type="ChEBI" id="CHEBI:30011"/>
        <dbReference type="ChEBI" id="CHEBI:57856"/>
        <dbReference type="ChEBI" id="CHEBI:59789"/>
        <dbReference type="ChEBI" id="CHEBI:61891"/>
        <dbReference type="EC" id="2.1.1.297"/>
    </reaction>
</comment>
<sequence length="308" mass="33540">MTNPCISNHTTPPFSHSPAATIGDVLIWAERQLLASPPDLVNYDRAAARLDAEVLLTYVIRSTRTTLFAWPQRSLIPDQCQQFANLIDRRCAGEPVAYLIGQREFWGIELTVSPATLIPRPDTELLVTWALNQFPIGAPCCCLDLGTGSGAIAIALATERPKWQMIALDNARAALKIAAGNSQRLQLNQVQFIQGDWLNSIAAQCCDLVVANPPYIAVNDPHLQCGEVRFEPQTALVAGQDGLAAIDCIIADLMRCLKPGGWVAIEHGWQQAAAVRQRFIHCGLINVASERDLAGIERITVGCRAVTV</sequence>
<dbReference type="Pfam" id="PF17827">
    <property type="entry name" value="PrmC_N"/>
    <property type="match status" value="1"/>
</dbReference>
<dbReference type="EMBL" id="JABVCQ010000009">
    <property type="protein sequence ID" value="MBB1125724.1"/>
    <property type="molecule type" value="Genomic_DNA"/>
</dbReference>
<feature type="binding site" evidence="5">
    <location>
        <begin position="146"/>
        <end position="150"/>
    </location>
    <ligand>
        <name>S-adenosyl-L-methionine</name>
        <dbReference type="ChEBI" id="CHEBI:59789"/>
    </ligand>
</feature>
<dbReference type="GO" id="GO:0032259">
    <property type="term" value="P:methylation"/>
    <property type="evidence" value="ECO:0007669"/>
    <property type="project" value="UniProtKB-KW"/>
</dbReference>
<evidence type="ECO:0000256" key="5">
    <source>
        <dbReference type="HAMAP-Rule" id="MF_02126"/>
    </source>
</evidence>
<dbReference type="HAMAP" id="MF_02126">
    <property type="entry name" value="RF_methyltr_PrmC"/>
    <property type="match status" value="1"/>
</dbReference>
<dbReference type="InterPro" id="IPR004556">
    <property type="entry name" value="HemK-like"/>
</dbReference>
<reference evidence="8 9" key="1">
    <citation type="journal article" date="2020" name="Arch. Microbiol.">
        <title>The genome sequence of the giant phototrophic gammaproteobacterium Thiospirillum jenense gives insight into its physiological properties and phylogenetic relationships.</title>
        <authorList>
            <person name="Imhoff J.F."/>
            <person name="Meyer T.E."/>
            <person name="Kyndt J.A."/>
        </authorList>
    </citation>
    <scope>NUCLEOTIDE SEQUENCE [LARGE SCALE GENOMIC DNA]</scope>
    <source>
        <strain evidence="8 9">DSM 216</strain>
    </source>
</reference>
<dbReference type="GO" id="GO:0102559">
    <property type="term" value="F:peptide chain release factor N(5)-glutamine methyltransferase activity"/>
    <property type="evidence" value="ECO:0007669"/>
    <property type="project" value="UniProtKB-EC"/>
</dbReference>
<keyword evidence="9" id="KW-1185">Reference proteome</keyword>
<evidence type="ECO:0000313" key="8">
    <source>
        <dbReference type="EMBL" id="MBB1125724.1"/>
    </source>
</evidence>
<feature type="binding site" evidence="5">
    <location>
        <begin position="212"/>
        <end position="215"/>
    </location>
    <ligand>
        <name>substrate</name>
    </ligand>
</feature>
<dbReference type="SUPFAM" id="SSF53335">
    <property type="entry name" value="S-adenosyl-L-methionine-dependent methyltransferases"/>
    <property type="match status" value="1"/>
</dbReference>
<organism evidence="8 9">
    <name type="scientific">Thiospirillum jenense</name>
    <dbReference type="NCBI Taxonomy" id="1653858"/>
    <lineage>
        <taxon>Bacteria</taxon>
        <taxon>Pseudomonadati</taxon>
        <taxon>Pseudomonadota</taxon>
        <taxon>Gammaproteobacteria</taxon>
        <taxon>Chromatiales</taxon>
        <taxon>Chromatiaceae</taxon>
        <taxon>Thiospirillum</taxon>
    </lineage>
</organism>
<dbReference type="InterPro" id="IPR002052">
    <property type="entry name" value="DNA_methylase_N6_adenine_CS"/>
</dbReference>
<dbReference type="RefSeq" id="WP_182583342.1">
    <property type="nucleotide sequence ID" value="NZ_JABVCQ010000009.1"/>
</dbReference>